<evidence type="ECO:0000256" key="4">
    <source>
        <dbReference type="ARBA" id="ARBA00022692"/>
    </source>
</evidence>
<reference evidence="8 9" key="1">
    <citation type="submission" date="2024-04" db="EMBL/GenBank/DDBJ databases">
        <authorList>
            <consortium name="Genoscope - CEA"/>
            <person name="William W."/>
        </authorList>
    </citation>
    <scope>NUCLEOTIDE SEQUENCE [LARGE SCALE GENOMIC DNA]</scope>
</reference>
<dbReference type="GO" id="GO:0034975">
    <property type="term" value="P:protein folding in endoplasmic reticulum"/>
    <property type="evidence" value="ECO:0007669"/>
    <property type="project" value="TreeGrafter"/>
</dbReference>
<comment type="subcellular location">
    <subcellularLocation>
        <location evidence="1">Membrane</location>
        <topology evidence="1">Multi-pass membrane protein</topology>
    </subcellularLocation>
</comment>
<name>A0AAV2I4P1_LYMST</name>
<evidence type="ECO:0000256" key="1">
    <source>
        <dbReference type="ARBA" id="ARBA00004141"/>
    </source>
</evidence>
<dbReference type="AlphaFoldDB" id="A0AAV2I4P1"/>
<evidence type="ECO:0000256" key="5">
    <source>
        <dbReference type="ARBA" id="ARBA00022989"/>
    </source>
</evidence>
<dbReference type="GO" id="GO:0072546">
    <property type="term" value="C:EMC complex"/>
    <property type="evidence" value="ECO:0007669"/>
    <property type="project" value="TreeGrafter"/>
</dbReference>
<dbReference type="PANTHER" id="PTHR13116">
    <property type="entry name" value="ER MEMBRANE PROTEIN COMPLEX SUBUNIT 3"/>
    <property type="match status" value="1"/>
</dbReference>
<accession>A0AAV2I4P1</accession>
<evidence type="ECO:0000313" key="8">
    <source>
        <dbReference type="EMBL" id="CAL1540460.1"/>
    </source>
</evidence>
<evidence type="ECO:0000313" key="9">
    <source>
        <dbReference type="Proteomes" id="UP001497497"/>
    </source>
</evidence>
<gene>
    <name evidence="8" type="ORF">GSLYS_00014109001</name>
</gene>
<evidence type="ECO:0000256" key="3">
    <source>
        <dbReference type="ARBA" id="ARBA00020822"/>
    </source>
</evidence>
<dbReference type="InterPro" id="IPR002809">
    <property type="entry name" value="EMC3/TMCO1"/>
</dbReference>
<dbReference type="PANTHER" id="PTHR13116:SF5">
    <property type="entry name" value="ER MEMBRANE PROTEIN COMPLEX SUBUNIT 3"/>
    <property type="match status" value="1"/>
</dbReference>
<proteinExistence type="inferred from homology"/>
<dbReference type="InterPro" id="IPR008568">
    <property type="entry name" value="EMC3"/>
</dbReference>
<dbReference type="Proteomes" id="UP001497497">
    <property type="component" value="Unassembled WGS sequence"/>
</dbReference>
<keyword evidence="6 7" id="KW-0472">Membrane</keyword>
<feature type="transmembrane region" description="Helical" evidence="7">
    <location>
        <begin position="20"/>
        <end position="42"/>
    </location>
</feature>
<keyword evidence="9" id="KW-1185">Reference proteome</keyword>
<protein>
    <recommendedName>
        <fullName evidence="3">ER membrane protein complex subunit 3</fullName>
    </recommendedName>
</protein>
<comment type="similarity">
    <text evidence="2">Belongs to the EMC3 family.</text>
</comment>
<evidence type="ECO:0000256" key="7">
    <source>
        <dbReference type="SAM" id="Phobius"/>
    </source>
</evidence>
<dbReference type="SMART" id="SM01415">
    <property type="entry name" value="DUF106"/>
    <property type="match status" value="1"/>
</dbReference>
<keyword evidence="5 7" id="KW-1133">Transmembrane helix</keyword>
<organism evidence="8 9">
    <name type="scientific">Lymnaea stagnalis</name>
    <name type="common">Great pond snail</name>
    <name type="synonym">Helix stagnalis</name>
    <dbReference type="NCBI Taxonomy" id="6523"/>
    <lineage>
        <taxon>Eukaryota</taxon>
        <taxon>Metazoa</taxon>
        <taxon>Spiralia</taxon>
        <taxon>Lophotrochozoa</taxon>
        <taxon>Mollusca</taxon>
        <taxon>Gastropoda</taxon>
        <taxon>Heterobranchia</taxon>
        <taxon>Euthyneura</taxon>
        <taxon>Panpulmonata</taxon>
        <taxon>Hygrophila</taxon>
        <taxon>Lymnaeoidea</taxon>
        <taxon>Lymnaeidae</taxon>
        <taxon>Lymnaea</taxon>
    </lineage>
</organism>
<sequence length="157" mass="17692">MTDPSMMTDMVKGNITNVLPMIIIGGWINWAFSGFLTTKVPFPLTFRFKPMLQRGVELITLDASWVSSASWYFLNVFGLRSMYTLILGQDNAADQTKAMQDQMSGSAMMAPPDPMKAFKAEWEALEVAQHEWMLEGVEEELTGGIIQPETIYLRSKN</sequence>
<dbReference type="EMBL" id="CAXITT010000383">
    <property type="protein sequence ID" value="CAL1540460.1"/>
    <property type="molecule type" value="Genomic_DNA"/>
</dbReference>
<evidence type="ECO:0000256" key="2">
    <source>
        <dbReference type="ARBA" id="ARBA00005376"/>
    </source>
</evidence>
<keyword evidence="4 7" id="KW-0812">Transmembrane</keyword>
<evidence type="ECO:0000256" key="6">
    <source>
        <dbReference type="ARBA" id="ARBA00023136"/>
    </source>
</evidence>
<comment type="caution">
    <text evidence="8">The sequence shown here is derived from an EMBL/GenBank/DDBJ whole genome shotgun (WGS) entry which is preliminary data.</text>
</comment>
<dbReference type="Pfam" id="PF01956">
    <property type="entry name" value="EMC3_TMCO1"/>
    <property type="match status" value="1"/>
</dbReference>